<dbReference type="Pfam" id="PF05649">
    <property type="entry name" value="Peptidase_M13_N"/>
    <property type="match status" value="1"/>
</dbReference>
<dbReference type="SUPFAM" id="SSF55486">
    <property type="entry name" value="Metalloproteases ('zincins'), catalytic domain"/>
    <property type="match status" value="1"/>
</dbReference>
<dbReference type="InterPro" id="IPR000718">
    <property type="entry name" value="Peptidase_M13"/>
</dbReference>
<evidence type="ECO:0000313" key="1">
    <source>
        <dbReference type="EMBL" id="CAB3992786.1"/>
    </source>
</evidence>
<gene>
    <name evidence="1" type="ORF">PACLA_8A088726</name>
</gene>
<accession>A0A7D9DW33</accession>
<dbReference type="EMBL" id="CACRXK020002124">
    <property type="protein sequence ID" value="CAB3992786.1"/>
    <property type="molecule type" value="Genomic_DNA"/>
</dbReference>
<dbReference type="PANTHER" id="PTHR11733:SF167">
    <property type="entry name" value="FI17812P1-RELATED"/>
    <property type="match status" value="1"/>
</dbReference>
<dbReference type="OrthoDB" id="5987888at2759"/>
<evidence type="ECO:0000313" key="2">
    <source>
        <dbReference type="Proteomes" id="UP001152795"/>
    </source>
</evidence>
<organism evidence="1 2">
    <name type="scientific">Paramuricea clavata</name>
    <name type="common">Red gorgonian</name>
    <name type="synonym">Violescent sea-whip</name>
    <dbReference type="NCBI Taxonomy" id="317549"/>
    <lineage>
        <taxon>Eukaryota</taxon>
        <taxon>Metazoa</taxon>
        <taxon>Cnidaria</taxon>
        <taxon>Anthozoa</taxon>
        <taxon>Octocorallia</taxon>
        <taxon>Malacalcyonacea</taxon>
        <taxon>Plexauridae</taxon>
        <taxon>Paramuricea</taxon>
    </lineage>
</organism>
<name>A0A7D9DW33_PARCT</name>
<protein>
    <submittedName>
        <fullName evidence="1">Neprilysin</fullName>
    </submittedName>
</protein>
<dbReference type="AlphaFoldDB" id="A0A7D9DW33"/>
<dbReference type="GO" id="GO:0004222">
    <property type="term" value="F:metalloendopeptidase activity"/>
    <property type="evidence" value="ECO:0007669"/>
    <property type="project" value="InterPro"/>
</dbReference>
<dbReference type="PANTHER" id="PTHR11733">
    <property type="entry name" value="ZINC METALLOPROTEASE FAMILY M13 NEPRILYSIN-RELATED"/>
    <property type="match status" value="1"/>
</dbReference>
<reference evidence="1" key="1">
    <citation type="submission" date="2020-04" db="EMBL/GenBank/DDBJ databases">
        <authorList>
            <person name="Alioto T."/>
            <person name="Alioto T."/>
            <person name="Gomez Garrido J."/>
        </authorList>
    </citation>
    <scope>NUCLEOTIDE SEQUENCE</scope>
    <source>
        <strain evidence="1">A484AB</strain>
    </source>
</reference>
<dbReference type="PROSITE" id="PS51885">
    <property type="entry name" value="NEPRILYSIN"/>
    <property type="match status" value="1"/>
</dbReference>
<dbReference type="Gene3D" id="3.40.390.10">
    <property type="entry name" value="Collagenase (Catalytic Domain)"/>
    <property type="match status" value="1"/>
</dbReference>
<dbReference type="InterPro" id="IPR024079">
    <property type="entry name" value="MetalloPept_cat_dom_sf"/>
</dbReference>
<dbReference type="GO" id="GO:0016485">
    <property type="term" value="P:protein processing"/>
    <property type="evidence" value="ECO:0007669"/>
    <property type="project" value="TreeGrafter"/>
</dbReference>
<dbReference type="GO" id="GO:0005886">
    <property type="term" value="C:plasma membrane"/>
    <property type="evidence" value="ECO:0007669"/>
    <property type="project" value="TreeGrafter"/>
</dbReference>
<feature type="non-terminal residue" evidence="1">
    <location>
        <position position="1"/>
    </location>
</feature>
<comment type="caution">
    <text evidence="1">The sequence shown here is derived from an EMBL/GenBank/DDBJ whole genome shotgun (WGS) entry which is preliminary data.</text>
</comment>
<dbReference type="Proteomes" id="UP001152795">
    <property type="component" value="Unassembled WGS sequence"/>
</dbReference>
<proteinExistence type="predicted"/>
<keyword evidence="2" id="KW-1185">Reference proteome</keyword>
<dbReference type="InterPro" id="IPR008753">
    <property type="entry name" value="Peptidase_M13_N"/>
</dbReference>
<sequence length="167" mass="18992">MASMKCMQPQTASMVTVLQDVNGNAREETSIGVVSRRSFISKVKMHRYSKLEIFLAVVSLLLLVALVVVVVLMEAEKSEGTKTDDERLTMKKPDGAIKNLARVLNKMDRKANPCTDFYQYACGGWEKRNYIDDSEVFVLSYMEIGNENKRQLKEILENKEIKLNYSA</sequence>